<feature type="domain" description="Membrane insertase YidC N-terminal" evidence="15">
    <location>
        <begin position="76"/>
        <end position="205"/>
    </location>
</feature>
<dbReference type="GO" id="GO:0005886">
    <property type="term" value="C:plasma membrane"/>
    <property type="evidence" value="ECO:0007669"/>
    <property type="project" value="UniProtKB-SubCell"/>
</dbReference>
<dbReference type="NCBIfam" id="TIGR03593">
    <property type="entry name" value="yidC_nterm"/>
    <property type="match status" value="1"/>
</dbReference>
<evidence type="ECO:0000256" key="4">
    <source>
        <dbReference type="ARBA" id="ARBA00022448"/>
    </source>
</evidence>
<evidence type="ECO:0000256" key="10">
    <source>
        <dbReference type="ARBA" id="ARBA00023186"/>
    </source>
</evidence>
<feature type="transmembrane region" description="Helical" evidence="13">
    <location>
        <begin position="493"/>
        <end position="510"/>
    </location>
</feature>
<dbReference type="CDD" id="cd19961">
    <property type="entry name" value="EcYidC-like_peri"/>
    <property type="match status" value="1"/>
</dbReference>
<evidence type="ECO:0000256" key="1">
    <source>
        <dbReference type="ARBA" id="ARBA00004429"/>
    </source>
</evidence>
<dbReference type="EMBL" id="AGRW01000055">
    <property type="protein sequence ID" value="EIC00372.1"/>
    <property type="molecule type" value="Genomic_DNA"/>
</dbReference>
<dbReference type="GO" id="GO:0051205">
    <property type="term" value="P:protein insertion into membrane"/>
    <property type="evidence" value="ECO:0007669"/>
    <property type="project" value="TreeGrafter"/>
</dbReference>
<dbReference type="GO" id="GO:0015031">
    <property type="term" value="P:protein transport"/>
    <property type="evidence" value="ECO:0007669"/>
    <property type="project" value="UniProtKB-KW"/>
</dbReference>
<gene>
    <name evidence="13" type="primary">yidC</name>
    <name evidence="16" type="ORF">TresaDRAFT_0466</name>
</gene>
<evidence type="ECO:0000256" key="8">
    <source>
        <dbReference type="ARBA" id="ARBA00022989"/>
    </source>
</evidence>
<dbReference type="Gene3D" id="2.70.98.90">
    <property type="match status" value="1"/>
</dbReference>
<feature type="transmembrane region" description="Helical" evidence="13">
    <location>
        <begin position="368"/>
        <end position="387"/>
    </location>
</feature>
<comment type="function">
    <text evidence="13">Required for the insertion and/or proper folding and/or complex formation of integral membrane proteins into the membrane. Involved in integration of membrane proteins that insert both dependently and independently of the Sec translocase complex, as well as at least some lipoproteins. Aids folding of multispanning membrane proteins.</text>
</comment>
<dbReference type="PANTHER" id="PTHR12428:SF65">
    <property type="entry name" value="CYTOCHROME C OXIDASE ASSEMBLY PROTEIN COX18, MITOCHONDRIAL"/>
    <property type="match status" value="1"/>
</dbReference>
<dbReference type="PRINTS" id="PR01900">
    <property type="entry name" value="YIDCPROTEIN"/>
</dbReference>
<evidence type="ECO:0000256" key="7">
    <source>
        <dbReference type="ARBA" id="ARBA00022927"/>
    </source>
</evidence>
<dbReference type="AlphaFoldDB" id="H7EPH1"/>
<name>H7EPH1_9SPIR</name>
<keyword evidence="8 13" id="KW-1133">Transmembrane helix</keyword>
<keyword evidence="5 13" id="KW-1003">Cell membrane</keyword>
<accession>H7EPH1</accession>
<feature type="transmembrane region" description="Helical" evidence="13">
    <location>
        <begin position="429"/>
        <end position="451"/>
    </location>
</feature>
<evidence type="ECO:0000256" key="2">
    <source>
        <dbReference type="ARBA" id="ARBA00010527"/>
    </source>
</evidence>
<dbReference type="OrthoDB" id="9780552at2"/>
<keyword evidence="10 13" id="KW-0143">Chaperone</keyword>
<evidence type="ECO:0000313" key="16">
    <source>
        <dbReference type="EMBL" id="EIC00372.1"/>
    </source>
</evidence>
<feature type="transmembrane region" description="Helical" evidence="13">
    <location>
        <begin position="530"/>
        <end position="553"/>
    </location>
</feature>
<dbReference type="PANTHER" id="PTHR12428">
    <property type="entry name" value="OXA1"/>
    <property type="match status" value="1"/>
</dbReference>
<dbReference type="NCBIfam" id="TIGR03592">
    <property type="entry name" value="yidC_oxa1_cterm"/>
    <property type="match status" value="1"/>
</dbReference>
<dbReference type="PATRIC" id="fig|907348.3.peg.2872"/>
<proteinExistence type="inferred from homology"/>
<comment type="caution">
    <text evidence="16">The sequence shown here is derived from an EMBL/GenBank/DDBJ whole genome shotgun (WGS) entry which is preliminary data.</text>
</comment>
<dbReference type="eggNOG" id="COG0706">
    <property type="taxonomic scope" value="Bacteria"/>
</dbReference>
<dbReference type="Proteomes" id="UP000003571">
    <property type="component" value="Unassembled WGS sequence"/>
</dbReference>
<dbReference type="PRINTS" id="PR00701">
    <property type="entry name" value="60KDINNERMP"/>
</dbReference>
<dbReference type="InterPro" id="IPR019998">
    <property type="entry name" value="Membr_insert_YidC"/>
</dbReference>
<organism evidence="16 17">
    <name type="scientific">Treponema saccharophilum DSM 2985</name>
    <dbReference type="NCBI Taxonomy" id="907348"/>
    <lineage>
        <taxon>Bacteria</taxon>
        <taxon>Pseudomonadati</taxon>
        <taxon>Spirochaetota</taxon>
        <taxon>Spirochaetia</taxon>
        <taxon>Spirochaetales</taxon>
        <taxon>Treponemataceae</taxon>
        <taxon>Treponema</taxon>
    </lineage>
</organism>
<evidence type="ECO:0000313" key="17">
    <source>
        <dbReference type="Proteomes" id="UP000003571"/>
    </source>
</evidence>
<evidence type="ECO:0000256" key="9">
    <source>
        <dbReference type="ARBA" id="ARBA00023136"/>
    </source>
</evidence>
<keyword evidence="6 13" id="KW-0812">Transmembrane</keyword>
<dbReference type="InterPro" id="IPR028055">
    <property type="entry name" value="YidC/Oxa/ALB_C"/>
</dbReference>
<sequence length="594" mass="66606">MEKNTIWAIALSTVVLVGFFAVQTIFFPVRKAQEQSQAAQQQVVQEQAASAADSGSAVSALGGIVSDGEAVAEQTFTIETDKVRAVFTNRGGDIISYELKEHLDRDTGRGVEMVNNVSEINRAFAVSFGGVDSPIVNDVFFAKIIDDRTIGFYREFTRKNADGTEGKFTFVKTYSFKDGDYMFKLDIAIDGGENFRGLDTNGAAYSLRTAPQIGPKYNAKDRYDIREFIAFDGDKKFMPKAKKARDWEWIASAGKYFEILVDPADSVPVSGSLKLVSPVKNGTSDNQAIFSRDGVSSGEVRDSYFIYIGPRSESELKKYISDSKNAWGISVSDNKHYNESLPTSGILNWIEIVLKFIMQMIYKVIPNWGVSIIILTLLLRLALFPFSKKSLEGTQKMQAYQPRIKELQERYKDNPQKLQQETMALYKQIGYNPMSGCLPLLIQFVILWSMYHLFNNYFEFRGASFIDGWISDLSSTDTVLTFGFDIPWLGNELHILPILYLISQLLYGVITQNGGTATGQNAAQMKMMMYAMPIIFFFLFYNAPSGLLLYWMVSNLFQIGQQLVINAMMKKAPVVLSKNPKSMTVSKKGGKKSK</sequence>
<evidence type="ECO:0000259" key="14">
    <source>
        <dbReference type="Pfam" id="PF02096"/>
    </source>
</evidence>
<dbReference type="InterPro" id="IPR001708">
    <property type="entry name" value="YidC/ALB3/OXA1/COX18"/>
</dbReference>
<keyword evidence="9 13" id="KW-0472">Membrane</keyword>
<dbReference type="HAMAP" id="MF_01810">
    <property type="entry name" value="YidC_type1"/>
    <property type="match status" value="1"/>
</dbReference>
<keyword evidence="4 13" id="KW-0813">Transport</keyword>
<dbReference type="Pfam" id="PF02096">
    <property type="entry name" value="60KD_IMP"/>
    <property type="match status" value="1"/>
</dbReference>
<dbReference type="GO" id="GO:0032977">
    <property type="term" value="F:membrane insertase activity"/>
    <property type="evidence" value="ECO:0007669"/>
    <property type="project" value="InterPro"/>
</dbReference>
<feature type="domain" description="Membrane insertase YidC/Oxa/ALB C-terminal" evidence="14">
    <location>
        <begin position="368"/>
        <end position="566"/>
    </location>
</feature>
<evidence type="ECO:0000256" key="13">
    <source>
        <dbReference type="HAMAP-Rule" id="MF_01810"/>
    </source>
</evidence>
<evidence type="ECO:0000259" key="15">
    <source>
        <dbReference type="Pfam" id="PF14849"/>
    </source>
</evidence>
<feature type="transmembrane region" description="Helical" evidence="13">
    <location>
        <begin position="6"/>
        <end position="27"/>
    </location>
</feature>
<dbReference type="CDD" id="cd20070">
    <property type="entry name" value="5TM_YidC_Alb3"/>
    <property type="match status" value="1"/>
</dbReference>
<comment type="similarity">
    <text evidence="2 13">Belongs to the OXA1/ALB3/YidC family. Type 1 subfamily.</text>
</comment>
<reference evidence="16 17" key="1">
    <citation type="submission" date="2011-09" db="EMBL/GenBank/DDBJ databases">
        <title>The draft genome of Treponema saccharophilum DSM 2985.</title>
        <authorList>
            <consortium name="US DOE Joint Genome Institute (JGI-PGF)"/>
            <person name="Lucas S."/>
            <person name="Copeland A."/>
            <person name="Lapidus A."/>
            <person name="Glavina del Rio T."/>
            <person name="Dalin E."/>
            <person name="Tice H."/>
            <person name="Bruce D."/>
            <person name="Goodwin L."/>
            <person name="Pitluck S."/>
            <person name="Peters L."/>
            <person name="Kyrpides N."/>
            <person name="Mavromatis K."/>
            <person name="Ivanova N."/>
            <person name="Markowitz V."/>
            <person name="Cheng J.-F."/>
            <person name="Hugenholtz P."/>
            <person name="Woyke T."/>
            <person name="Wu D."/>
            <person name="Gronow S."/>
            <person name="Wellnitz S."/>
            <person name="Brambilla E."/>
            <person name="Klenk H.-P."/>
            <person name="Eisen J.A."/>
        </authorList>
    </citation>
    <scope>NUCLEOTIDE SEQUENCE [LARGE SCALE GENOMIC DNA]</scope>
    <source>
        <strain evidence="16 17">DSM 2985</strain>
    </source>
</reference>
<dbReference type="Pfam" id="PF14849">
    <property type="entry name" value="YidC_periplas"/>
    <property type="match status" value="1"/>
</dbReference>
<evidence type="ECO:0000256" key="6">
    <source>
        <dbReference type="ARBA" id="ARBA00022692"/>
    </source>
</evidence>
<comment type="subcellular location">
    <subcellularLocation>
        <location evidence="1">Cell inner membrane</location>
        <topology evidence="1">Multi-pass membrane protein</topology>
    </subcellularLocation>
    <subcellularLocation>
        <location evidence="13">Cell membrane</location>
        <topology evidence="13">Multi-pass membrane protein</topology>
    </subcellularLocation>
</comment>
<evidence type="ECO:0000256" key="5">
    <source>
        <dbReference type="ARBA" id="ARBA00022475"/>
    </source>
</evidence>
<dbReference type="InterPro" id="IPR038221">
    <property type="entry name" value="YidC_periplasmic_sf"/>
</dbReference>
<dbReference type="InterPro" id="IPR028053">
    <property type="entry name" value="Membr_insert_YidC_N"/>
</dbReference>
<keyword evidence="7 13" id="KW-0653">Protein transport</keyword>
<dbReference type="STRING" id="907348.TresaDRAFT_0466"/>
<evidence type="ECO:0000256" key="12">
    <source>
        <dbReference type="ARBA" id="ARBA00033342"/>
    </source>
</evidence>
<protein>
    <recommendedName>
        <fullName evidence="3 13">Membrane protein insertase YidC</fullName>
    </recommendedName>
    <alternativeName>
        <fullName evidence="12 13">Foldase YidC</fullName>
    </alternativeName>
    <alternativeName>
        <fullName evidence="11 13">Membrane integrase YidC</fullName>
    </alternativeName>
    <alternativeName>
        <fullName evidence="13">Membrane protein YidC</fullName>
    </alternativeName>
</protein>
<evidence type="ECO:0000256" key="11">
    <source>
        <dbReference type="ARBA" id="ARBA00033245"/>
    </source>
</evidence>
<dbReference type="InterPro" id="IPR047196">
    <property type="entry name" value="YidC_ALB_C"/>
</dbReference>
<evidence type="ECO:0000256" key="3">
    <source>
        <dbReference type="ARBA" id="ARBA00015325"/>
    </source>
</evidence>
<comment type="subunit">
    <text evidence="13">Interacts with the Sec translocase complex via SecD. Specifically interacts with transmembrane segments of nascent integral membrane proteins during membrane integration.</text>
</comment>
<keyword evidence="17" id="KW-1185">Reference proteome</keyword>
<dbReference type="RefSeq" id="WP_002706533.1">
    <property type="nucleotide sequence ID" value="NZ_AGRW01000055.1"/>
</dbReference>